<keyword evidence="2" id="KW-0472">Membrane</keyword>
<accession>A0A9N8W6H9</accession>
<comment type="caution">
    <text evidence="3">The sequence shown here is derived from an EMBL/GenBank/DDBJ whole genome shotgun (WGS) entry which is preliminary data.</text>
</comment>
<dbReference type="Proteomes" id="UP000789831">
    <property type="component" value="Unassembled WGS sequence"/>
</dbReference>
<feature type="region of interest" description="Disordered" evidence="1">
    <location>
        <begin position="176"/>
        <end position="204"/>
    </location>
</feature>
<dbReference type="AlphaFoldDB" id="A0A9N8W6H9"/>
<sequence>MPNIIFDSLNFIAILSLSLLTLATVIAFAYLILWSLILRDSNFFREIAGLPKLTRRQQFEQEHHIFPTHRRETRNSQKHNDINLNNINHNNINHNNINHDNNEQQQLHDHHQGHNSSSNVQPHRRHSKTTSVSSAKPSKNSRHSSPSHRSSFSYGGSGGVVESVNHTYMPTRRDSVLSTISSQSQKKVDSQGINKKHNKRISNPVGSNQGILTFEEDYIS</sequence>
<dbReference type="OrthoDB" id="10563470at2759"/>
<keyword evidence="4" id="KW-1185">Reference proteome</keyword>
<dbReference type="EMBL" id="CAJVPL010000253">
    <property type="protein sequence ID" value="CAG8473806.1"/>
    <property type="molecule type" value="Genomic_DNA"/>
</dbReference>
<feature type="compositionally biased region" description="Polar residues" evidence="1">
    <location>
        <begin position="176"/>
        <end position="185"/>
    </location>
</feature>
<feature type="compositionally biased region" description="Basic and acidic residues" evidence="1">
    <location>
        <begin position="66"/>
        <end position="81"/>
    </location>
</feature>
<gene>
    <name evidence="3" type="ORF">AGERDE_LOCUS2871</name>
</gene>
<evidence type="ECO:0000313" key="3">
    <source>
        <dbReference type="EMBL" id="CAG8473806.1"/>
    </source>
</evidence>
<feature type="compositionally biased region" description="Basic and acidic residues" evidence="1">
    <location>
        <begin position="100"/>
        <end position="112"/>
    </location>
</feature>
<evidence type="ECO:0000313" key="4">
    <source>
        <dbReference type="Proteomes" id="UP000789831"/>
    </source>
</evidence>
<protein>
    <submittedName>
        <fullName evidence="3">7017_t:CDS:1</fullName>
    </submittedName>
</protein>
<evidence type="ECO:0000256" key="1">
    <source>
        <dbReference type="SAM" id="MobiDB-lite"/>
    </source>
</evidence>
<proteinExistence type="predicted"/>
<feature type="transmembrane region" description="Helical" evidence="2">
    <location>
        <begin position="12"/>
        <end position="37"/>
    </location>
</feature>
<feature type="compositionally biased region" description="Low complexity" evidence="1">
    <location>
        <begin position="82"/>
        <end position="99"/>
    </location>
</feature>
<keyword evidence="2" id="KW-1133">Transmembrane helix</keyword>
<name>A0A9N8W6H9_9GLOM</name>
<reference evidence="3" key="1">
    <citation type="submission" date="2021-06" db="EMBL/GenBank/DDBJ databases">
        <authorList>
            <person name="Kallberg Y."/>
            <person name="Tangrot J."/>
            <person name="Rosling A."/>
        </authorList>
    </citation>
    <scope>NUCLEOTIDE SEQUENCE</scope>
    <source>
        <strain evidence="3">MT106</strain>
    </source>
</reference>
<keyword evidence="2" id="KW-0812">Transmembrane</keyword>
<evidence type="ECO:0000256" key="2">
    <source>
        <dbReference type="SAM" id="Phobius"/>
    </source>
</evidence>
<feature type="region of interest" description="Disordered" evidence="1">
    <location>
        <begin position="66"/>
        <end position="158"/>
    </location>
</feature>
<organism evidence="3 4">
    <name type="scientific">Ambispora gerdemannii</name>
    <dbReference type="NCBI Taxonomy" id="144530"/>
    <lineage>
        <taxon>Eukaryota</taxon>
        <taxon>Fungi</taxon>
        <taxon>Fungi incertae sedis</taxon>
        <taxon>Mucoromycota</taxon>
        <taxon>Glomeromycotina</taxon>
        <taxon>Glomeromycetes</taxon>
        <taxon>Archaeosporales</taxon>
        <taxon>Ambisporaceae</taxon>
        <taxon>Ambispora</taxon>
    </lineage>
</organism>